<dbReference type="SUPFAM" id="SSF53756">
    <property type="entry name" value="UDP-Glycosyltransferase/glycogen phosphorylase"/>
    <property type="match status" value="1"/>
</dbReference>
<dbReference type="Pfam" id="PF13439">
    <property type="entry name" value="Glyco_transf_4"/>
    <property type="match status" value="1"/>
</dbReference>
<dbReference type="Proteomes" id="UP001165430">
    <property type="component" value="Unassembled WGS sequence"/>
</dbReference>
<dbReference type="InterPro" id="IPR001296">
    <property type="entry name" value="Glyco_trans_1"/>
</dbReference>
<feature type="domain" description="Glycosyltransferase subfamily 4-like N-terminal" evidence="3">
    <location>
        <begin position="20"/>
        <end position="174"/>
    </location>
</feature>
<dbReference type="CDD" id="cd03794">
    <property type="entry name" value="GT4_WbuB-like"/>
    <property type="match status" value="1"/>
</dbReference>
<dbReference type="RefSeq" id="WP_241409975.1">
    <property type="nucleotide sequence ID" value="NZ_JAKZGO010000002.1"/>
</dbReference>
<organism evidence="4 5">
    <name type="scientific">Belliella alkalica</name>
    <dbReference type="NCBI Taxonomy" id="1730871"/>
    <lineage>
        <taxon>Bacteria</taxon>
        <taxon>Pseudomonadati</taxon>
        <taxon>Bacteroidota</taxon>
        <taxon>Cytophagia</taxon>
        <taxon>Cytophagales</taxon>
        <taxon>Cyclobacteriaceae</taxon>
        <taxon>Belliella</taxon>
    </lineage>
</organism>
<dbReference type="PANTHER" id="PTHR46401">
    <property type="entry name" value="GLYCOSYLTRANSFERASE WBBK-RELATED"/>
    <property type="match status" value="1"/>
</dbReference>
<dbReference type="InterPro" id="IPR028098">
    <property type="entry name" value="Glyco_trans_4-like_N"/>
</dbReference>
<dbReference type="EMBL" id="JAKZGO010000002">
    <property type="protein sequence ID" value="MCH7412391.1"/>
    <property type="molecule type" value="Genomic_DNA"/>
</dbReference>
<evidence type="ECO:0000313" key="5">
    <source>
        <dbReference type="Proteomes" id="UP001165430"/>
    </source>
</evidence>
<protein>
    <submittedName>
        <fullName evidence="4">Glycosyltransferase family 4 protein</fullName>
    </submittedName>
</protein>
<dbReference type="PANTHER" id="PTHR46401:SF2">
    <property type="entry name" value="GLYCOSYLTRANSFERASE WBBK-RELATED"/>
    <property type="match status" value="1"/>
</dbReference>
<keyword evidence="5" id="KW-1185">Reference proteome</keyword>
<keyword evidence="1" id="KW-0808">Transferase</keyword>
<evidence type="ECO:0000256" key="1">
    <source>
        <dbReference type="ARBA" id="ARBA00022679"/>
    </source>
</evidence>
<accession>A0ABS9V7J3</accession>
<evidence type="ECO:0000259" key="2">
    <source>
        <dbReference type="Pfam" id="PF00534"/>
    </source>
</evidence>
<comment type="caution">
    <text evidence="4">The sequence shown here is derived from an EMBL/GenBank/DDBJ whole genome shotgun (WGS) entry which is preliminary data.</text>
</comment>
<gene>
    <name evidence="4" type="ORF">MM213_02760</name>
</gene>
<dbReference type="Gene3D" id="3.40.50.2000">
    <property type="entry name" value="Glycogen Phosphorylase B"/>
    <property type="match status" value="2"/>
</dbReference>
<name>A0ABS9V7J3_9BACT</name>
<proteinExistence type="predicted"/>
<dbReference type="Pfam" id="PF00534">
    <property type="entry name" value="Glycos_transf_1"/>
    <property type="match status" value="1"/>
</dbReference>
<sequence>MKIIFSNPYLSLPSRSAEAVFLMKMAESYGKLGHDLTLFLLDNGNSLNLKELCEHFAVEEVFRIEGFKLSNQSKVLFFQLAFMIPYNYYLKKPDLFHAKHITPAWGAVRFFGISTVLELHDTPTKNRKTFMLFKNLVKSKSLRFLICITHALANHVRQFVPDNLNILVIPDGVNRAALEFDLSKEKAKSQLGINTNKPIVLYTGQLYKGRGIGLIIELAKRLSDFYFVLVGGNPNDIIKFKECAVLLSNISFEGFKSQSELLIYQKSANFLLMPYADKVSVSGDKGGDTAQFASPMKMFEYMATGRPIISSTLPVLSEILEDDYNALMVPYNDVDGWVKALELLKNNPAIGERLANQAKDDVKQYTWEKRAEKIIDFYNSIDEKK</sequence>
<evidence type="ECO:0000313" key="4">
    <source>
        <dbReference type="EMBL" id="MCH7412391.1"/>
    </source>
</evidence>
<evidence type="ECO:0000259" key="3">
    <source>
        <dbReference type="Pfam" id="PF13439"/>
    </source>
</evidence>
<feature type="domain" description="Glycosyl transferase family 1" evidence="2">
    <location>
        <begin position="184"/>
        <end position="360"/>
    </location>
</feature>
<reference evidence="4" key="1">
    <citation type="submission" date="2022-03" db="EMBL/GenBank/DDBJ databases">
        <title>De novo assembled genomes of Belliella spp. (Cyclobacteriaceae) strains.</title>
        <authorList>
            <person name="Szabo A."/>
            <person name="Korponai K."/>
            <person name="Felfoldi T."/>
        </authorList>
    </citation>
    <scope>NUCLEOTIDE SEQUENCE</scope>
    <source>
        <strain evidence="4">DSM 111903</strain>
    </source>
</reference>